<dbReference type="InterPro" id="IPR010982">
    <property type="entry name" value="Lambda_DNA-bd_dom_sf"/>
</dbReference>
<keyword evidence="3" id="KW-0238">DNA-binding</keyword>
<dbReference type="RefSeq" id="WP_123212264.1">
    <property type="nucleotide sequence ID" value="NZ_RJVO01000006.1"/>
</dbReference>
<gene>
    <name evidence="6" type="ORF">ED208_12550</name>
</gene>
<evidence type="ECO:0000256" key="3">
    <source>
        <dbReference type="ARBA" id="ARBA00023125"/>
    </source>
</evidence>
<protein>
    <recommendedName>
        <fullName evidence="5">Ner winged helix-turn-helix DNA-binding domain-containing protein</fullName>
    </recommendedName>
</protein>
<evidence type="ECO:0000256" key="4">
    <source>
        <dbReference type="ARBA" id="ARBA00023163"/>
    </source>
</evidence>
<dbReference type="SUPFAM" id="SSF47413">
    <property type="entry name" value="lambda repressor-like DNA-binding domains"/>
    <property type="match status" value="1"/>
</dbReference>
<evidence type="ECO:0000256" key="1">
    <source>
        <dbReference type="ARBA" id="ARBA00006157"/>
    </source>
</evidence>
<dbReference type="InterPro" id="IPR038722">
    <property type="entry name" value="Ner_HTH_dom"/>
</dbReference>
<dbReference type="AlphaFoldDB" id="A0A3N0V7R3"/>
<evidence type="ECO:0000313" key="7">
    <source>
        <dbReference type="Proteomes" id="UP000282106"/>
    </source>
</evidence>
<accession>A0A3N0V7R3</accession>
<keyword evidence="4" id="KW-0804">Transcription</keyword>
<reference evidence="6 7" key="1">
    <citation type="submission" date="2018-10" db="EMBL/GenBank/DDBJ databases">
        <authorList>
            <person name="Chen W.-M."/>
        </authorList>
    </citation>
    <scope>NUCLEOTIDE SEQUENCE [LARGE SCALE GENOMIC DNA]</scope>
    <source>
        <strain evidence="6 7">THS-13</strain>
    </source>
</reference>
<dbReference type="EMBL" id="RJVO01000006">
    <property type="protein sequence ID" value="ROH88642.1"/>
    <property type="molecule type" value="Genomic_DNA"/>
</dbReference>
<dbReference type="GO" id="GO:0003677">
    <property type="term" value="F:DNA binding"/>
    <property type="evidence" value="ECO:0007669"/>
    <property type="project" value="UniProtKB-KW"/>
</dbReference>
<dbReference type="Pfam" id="PF13693">
    <property type="entry name" value="HTH_35"/>
    <property type="match status" value="1"/>
</dbReference>
<keyword evidence="7" id="KW-1185">Reference proteome</keyword>
<feature type="domain" description="Ner winged helix-turn-helix DNA-binding" evidence="5">
    <location>
        <begin position="1"/>
        <end position="66"/>
    </location>
</feature>
<keyword evidence="2" id="KW-0805">Transcription regulation</keyword>
<proteinExistence type="inferred from homology"/>
<name>A0A3N0V7R3_9GAMM</name>
<dbReference type="Proteomes" id="UP000282106">
    <property type="component" value="Unassembled WGS sequence"/>
</dbReference>
<dbReference type="InParanoid" id="A0A3N0V7R3"/>
<evidence type="ECO:0000313" key="6">
    <source>
        <dbReference type="EMBL" id="ROH88642.1"/>
    </source>
</evidence>
<comment type="caution">
    <text evidence="6">The sequence shown here is derived from an EMBL/GenBank/DDBJ whole genome shotgun (WGS) entry which is preliminary data.</text>
</comment>
<comment type="similarity">
    <text evidence="1">Belongs to the ner transcriptional regulatory family.</text>
</comment>
<evidence type="ECO:0000256" key="2">
    <source>
        <dbReference type="ARBA" id="ARBA00023015"/>
    </source>
</evidence>
<dbReference type="Gene3D" id="1.10.260.40">
    <property type="entry name" value="lambda repressor-like DNA-binding domains"/>
    <property type="match status" value="1"/>
</dbReference>
<evidence type="ECO:0000259" key="5">
    <source>
        <dbReference type="Pfam" id="PF13693"/>
    </source>
</evidence>
<organism evidence="6 7">
    <name type="scientific">Stagnimonas aquatica</name>
    <dbReference type="NCBI Taxonomy" id="2689987"/>
    <lineage>
        <taxon>Bacteria</taxon>
        <taxon>Pseudomonadati</taxon>
        <taxon>Pseudomonadota</taxon>
        <taxon>Gammaproteobacteria</taxon>
        <taxon>Nevskiales</taxon>
        <taxon>Nevskiaceae</taxon>
        <taxon>Stagnimonas</taxon>
    </lineage>
</organism>
<sequence length="79" mass="8484">MHPADIKAALEKAGKPPSRVARALKLRPSTVSQVIHDKGKSRRVAGYISDAIGIPVSQLWPGSYPALELAEIRGTRRAA</sequence>